<dbReference type="InterPro" id="IPR007064">
    <property type="entry name" value="Nmd3_N"/>
</dbReference>
<evidence type="ECO:0000256" key="6">
    <source>
        <dbReference type="ARBA" id="ARBA00023242"/>
    </source>
</evidence>
<comment type="caution">
    <text evidence="12">The sequence shown here is derived from an EMBL/GenBank/DDBJ whole genome shotgun (WGS) entry which is preliminary data.</text>
</comment>
<proteinExistence type="inferred from homology"/>
<dbReference type="PANTHER" id="PTHR12746:SF2">
    <property type="entry name" value="60S RIBOSOMAL EXPORT PROTEIN NMD3"/>
    <property type="match status" value="1"/>
</dbReference>
<keyword evidence="6 7" id="KW-0539">Nucleus</keyword>
<dbReference type="Gramene" id="Psat02G0040300-T1">
    <property type="protein sequence ID" value="KAI5433101.1"/>
    <property type="gene ID" value="KIW84_020403"/>
</dbReference>
<keyword evidence="3 7" id="KW-0813">Transport</keyword>
<dbReference type="GO" id="GO:0043023">
    <property type="term" value="F:ribosomal large subunit binding"/>
    <property type="evidence" value="ECO:0007669"/>
    <property type="project" value="InterPro"/>
</dbReference>
<evidence type="ECO:0000259" key="11">
    <source>
        <dbReference type="Pfam" id="PF21193"/>
    </source>
</evidence>
<keyword evidence="5 7" id="KW-0653">Protein transport</keyword>
<evidence type="ECO:0000313" key="13">
    <source>
        <dbReference type="Proteomes" id="UP001058974"/>
    </source>
</evidence>
<keyword evidence="4 7" id="KW-0963">Cytoplasm</keyword>
<accession>A0A9D5B7U5</accession>
<comment type="subcellular location">
    <subcellularLocation>
        <location evidence="7">Cytoplasm</location>
    </subcellularLocation>
    <subcellularLocation>
        <location evidence="7">Nucleus</location>
    </subcellularLocation>
</comment>
<organism evidence="12 13">
    <name type="scientific">Pisum sativum</name>
    <name type="common">Garden pea</name>
    <name type="synonym">Lathyrus oleraceus</name>
    <dbReference type="NCBI Taxonomy" id="3888"/>
    <lineage>
        <taxon>Eukaryota</taxon>
        <taxon>Viridiplantae</taxon>
        <taxon>Streptophyta</taxon>
        <taxon>Embryophyta</taxon>
        <taxon>Tracheophyta</taxon>
        <taxon>Spermatophyta</taxon>
        <taxon>Magnoliopsida</taxon>
        <taxon>eudicotyledons</taxon>
        <taxon>Gunneridae</taxon>
        <taxon>Pentapetalae</taxon>
        <taxon>rosids</taxon>
        <taxon>fabids</taxon>
        <taxon>Fabales</taxon>
        <taxon>Fabaceae</taxon>
        <taxon>Papilionoideae</taxon>
        <taxon>50 kb inversion clade</taxon>
        <taxon>NPAAA clade</taxon>
        <taxon>Hologalegina</taxon>
        <taxon>IRL clade</taxon>
        <taxon>Fabeae</taxon>
        <taxon>Lathyrus</taxon>
    </lineage>
</organism>
<dbReference type="Pfam" id="PF21193">
    <property type="entry name" value="NMD_SH3"/>
    <property type="match status" value="1"/>
</dbReference>
<evidence type="ECO:0000256" key="8">
    <source>
        <dbReference type="SAM" id="MobiDB-lite"/>
    </source>
</evidence>
<feature type="domain" description="Nmd3 N-terminal" evidence="9">
    <location>
        <begin position="20"/>
        <end position="248"/>
    </location>
</feature>
<dbReference type="Proteomes" id="UP001058974">
    <property type="component" value="Chromosome 2"/>
</dbReference>
<dbReference type="OrthoDB" id="203821at2759"/>
<dbReference type="PANTHER" id="PTHR12746">
    <property type="entry name" value="NONSENSE-MEDIATED MRNA DECAY PROTEIN 3"/>
    <property type="match status" value="1"/>
</dbReference>
<evidence type="ECO:0000256" key="7">
    <source>
        <dbReference type="RuleBase" id="RU364108"/>
    </source>
</evidence>
<feature type="compositionally biased region" description="Basic and acidic residues" evidence="8">
    <location>
        <begin position="445"/>
        <end position="459"/>
    </location>
</feature>
<sequence length="466" mass="53549">MGEDDVDIMTPDRTFRTTPCSQCNFPIQPDSSNTCIQCLRSKNDITLGLPKKLHLLHCPQCKTYSEPLKSWIKLQLQPKQLLDFCLILLEKNLSFNNLRLVRSQTILYEPISKIIKIRATVQKEVLNAETLQQSYLVEFVQHNCICESCTRVQPDHDEWNSVVQLRQHGCLKRSFFRLDHGISKHRVAAYAVRINKMKHGIDYFFSHRIHVNKLLDFIKGRVPVRVSESKELVSHDTDDYRYTFSVEVCPICRHDLIFLPPKVASSVGNIGPIVVCTKVSNVITLLDPFTSTQCCLDGDMYWRAPFKSLLTKEEFVEYIVLDVKEVLSKVNVDGKKFNLANVEIARVNELGKNDTRFSIKTHLGYLLKTGDYALGYDLWEANCSDSEIELKEHIEDGVMLIKKRYGVTCLMKRRAEHLLHLKDLEEITNEVLGISLGAEEPPLEKRMGDLNLSGDEHKEKKARRMA</sequence>
<dbReference type="Pfam" id="PF04981">
    <property type="entry name" value="NMD3"/>
    <property type="match status" value="1"/>
</dbReference>
<dbReference type="GO" id="GO:0005737">
    <property type="term" value="C:cytoplasm"/>
    <property type="evidence" value="ECO:0007669"/>
    <property type="project" value="UniProtKB-SubCell"/>
</dbReference>
<evidence type="ECO:0000256" key="3">
    <source>
        <dbReference type="ARBA" id="ARBA00022448"/>
    </source>
</evidence>
<keyword evidence="13" id="KW-1185">Reference proteome</keyword>
<dbReference type="Pfam" id="PF21192">
    <property type="entry name" value="OB_NMD3"/>
    <property type="match status" value="1"/>
</dbReference>
<dbReference type="InterPro" id="IPR039768">
    <property type="entry name" value="Nmd3"/>
</dbReference>
<gene>
    <name evidence="12" type="ORF">KIW84_020403</name>
</gene>
<dbReference type="GO" id="GO:0000055">
    <property type="term" value="P:ribosomal large subunit export from nucleus"/>
    <property type="evidence" value="ECO:0007669"/>
    <property type="project" value="TreeGrafter"/>
</dbReference>
<feature type="region of interest" description="Disordered" evidence="8">
    <location>
        <begin position="445"/>
        <end position="466"/>
    </location>
</feature>
<feature type="domain" description="60S ribosomal export protein NMD3 OB-fold" evidence="10">
    <location>
        <begin position="316"/>
        <end position="403"/>
    </location>
</feature>
<dbReference type="Gramene" id="chrUn1170G0000100-T1">
    <property type="protein sequence ID" value="KAI5381247.1"/>
    <property type="gene ID" value="KIW84_UN0889"/>
</dbReference>
<dbReference type="InterPro" id="IPR048899">
    <property type="entry name" value="NMD_SH3"/>
</dbReference>
<evidence type="ECO:0000256" key="4">
    <source>
        <dbReference type="ARBA" id="ARBA00022490"/>
    </source>
</evidence>
<dbReference type="EMBL" id="JAMSHJ010000002">
    <property type="protein sequence ID" value="KAI5433101.1"/>
    <property type="molecule type" value="Genomic_DNA"/>
</dbReference>
<comment type="function">
    <text evidence="7">Acts as an adapter for the XPO1/CRM1-mediated export of the 60S ribosomal subunit.</text>
</comment>
<protein>
    <recommendedName>
        <fullName evidence="2 7">60S ribosomal export protein NMD3</fullName>
    </recommendedName>
</protein>
<dbReference type="GO" id="GO:0005634">
    <property type="term" value="C:nucleus"/>
    <property type="evidence" value="ECO:0007669"/>
    <property type="project" value="UniProtKB-SubCell"/>
</dbReference>
<reference evidence="12 13" key="1">
    <citation type="journal article" date="2022" name="Nat. Genet.">
        <title>Improved pea reference genome and pan-genome highlight genomic features and evolutionary characteristics.</title>
        <authorList>
            <person name="Yang T."/>
            <person name="Liu R."/>
            <person name="Luo Y."/>
            <person name="Hu S."/>
            <person name="Wang D."/>
            <person name="Wang C."/>
            <person name="Pandey M.K."/>
            <person name="Ge S."/>
            <person name="Xu Q."/>
            <person name="Li N."/>
            <person name="Li G."/>
            <person name="Huang Y."/>
            <person name="Saxena R.K."/>
            <person name="Ji Y."/>
            <person name="Li M."/>
            <person name="Yan X."/>
            <person name="He Y."/>
            <person name="Liu Y."/>
            <person name="Wang X."/>
            <person name="Xiang C."/>
            <person name="Varshney R.K."/>
            <person name="Ding H."/>
            <person name="Gao S."/>
            <person name="Zong X."/>
        </authorList>
    </citation>
    <scope>NUCLEOTIDE SEQUENCE [LARGE SCALE GENOMIC DNA]</scope>
    <source>
        <strain evidence="12 13">cv. Zhongwan 6</strain>
    </source>
</reference>
<dbReference type="GO" id="GO:0015031">
    <property type="term" value="P:protein transport"/>
    <property type="evidence" value="ECO:0007669"/>
    <property type="project" value="UniProtKB-KW"/>
</dbReference>
<evidence type="ECO:0000259" key="10">
    <source>
        <dbReference type="Pfam" id="PF21192"/>
    </source>
</evidence>
<evidence type="ECO:0000259" key="9">
    <source>
        <dbReference type="Pfam" id="PF04981"/>
    </source>
</evidence>
<evidence type="ECO:0000256" key="5">
    <source>
        <dbReference type="ARBA" id="ARBA00022927"/>
    </source>
</evidence>
<evidence type="ECO:0000256" key="1">
    <source>
        <dbReference type="ARBA" id="ARBA00009794"/>
    </source>
</evidence>
<feature type="domain" description="60S ribosomal export protein NMD3 SH3" evidence="11">
    <location>
        <begin position="251"/>
        <end position="291"/>
    </location>
</feature>
<evidence type="ECO:0000313" key="12">
    <source>
        <dbReference type="EMBL" id="KAI5433101.1"/>
    </source>
</evidence>
<dbReference type="AlphaFoldDB" id="A0A9D5B7U5"/>
<evidence type="ECO:0000256" key="2">
    <source>
        <dbReference type="ARBA" id="ARBA00017035"/>
    </source>
</evidence>
<dbReference type="InterPro" id="IPR048898">
    <property type="entry name" value="OB_NMD3"/>
</dbReference>
<comment type="similarity">
    <text evidence="1 7">Belongs to the NMD3 family.</text>
</comment>
<name>A0A9D5B7U5_PEA</name>